<gene>
    <name evidence="1" type="ORF">B0T17DRAFT_515328</name>
</gene>
<name>A0AA39XK12_9PEZI</name>
<dbReference type="Proteomes" id="UP001174934">
    <property type="component" value="Unassembled WGS sequence"/>
</dbReference>
<protein>
    <submittedName>
        <fullName evidence="1">Uncharacterized protein</fullName>
    </submittedName>
</protein>
<comment type="caution">
    <text evidence="1">The sequence shown here is derived from an EMBL/GenBank/DDBJ whole genome shotgun (WGS) entry which is preliminary data.</text>
</comment>
<sequence length="103" mass="11580">MMHCFSRPSISISSIIIVITCFSFSPPHSLLSKWCVCMLYLHDIVFLEGFHASSYFFVPLTSDTHAHTQWNKNHHHHHQKKVRCKSAAGCVRASVHSGSASDA</sequence>
<proteinExistence type="predicted"/>
<accession>A0AA39XK12</accession>
<evidence type="ECO:0000313" key="2">
    <source>
        <dbReference type="Proteomes" id="UP001174934"/>
    </source>
</evidence>
<dbReference type="EMBL" id="JAULSR010000001">
    <property type="protein sequence ID" value="KAK0635095.1"/>
    <property type="molecule type" value="Genomic_DNA"/>
</dbReference>
<keyword evidence="2" id="KW-1185">Reference proteome</keyword>
<evidence type="ECO:0000313" key="1">
    <source>
        <dbReference type="EMBL" id="KAK0635095.1"/>
    </source>
</evidence>
<reference evidence="1" key="1">
    <citation type="submission" date="2023-06" db="EMBL/GenBank/DDBJ databases">
        <title>Genome-scale phylogeny and comparative genomics of the fungal order Sordariales.</title>
        <authorList>
            <consortium name="Lawrence Berkeley National Laboratory"/>
            <person name="Hensen N."/>
            <person name="Bonometti L."/>
            <person name="Westerberg I."/>
            <person name="Brannstrom I.O."/>
            <person name="Guillou S."/>
            <person name="Cros-Aarteil S."/>
            <person name="Calhoun S."/>
            <person name="Haridas S."/>
            <person name="Kuo A."/>
            <person name="Mondo S."/>
            <person name="Pangilinan J."/>
            <person name="Riley R."/>
            <person name="LaButti K."/>
            <person name="Andreopoulos B."/>
            <person name="Lipzen A."/>
            <person name="Chen C."/>
            <person name="Yanf M."/>
            <person name="Daum C."/>
            <person name="Ng V."/>
            <person name="Clum A."/>
            <person name="Steindorff A."/>
            <person name="Ohm R."/>
            <person name="Martin F."/>
            <person name="Silar P."/>
            <person name="Natvig D."/>
            <person name="Lalanne C."/>
            <person name="Gautier V."/>
            <person name="Ament-velasquez S.L."/>
            <person name="Kruys A."/>
            <person name="Hutchinson M.I."/>
            <person name="Powell A.J."/>
            <person name="Barry K."/>
            <person name="Miller A.N."/>
            <person name="Grigoriev I.V."/>
            <person name="Debuchy R."/>
            <person name="Gladieux P."/>
            <person name="Thoren M.H."/>
            <person name="Johannesson H."/>
        </authorList>
    </citation>
    <scope>NUCLEOTIDE SEQUENCE</scope>
    <source>
        <strain evidence="1">SMH3391-2</strain>
    </source>
</reference>
<organism evidence="1 2">
    <name type="scientific">Bombardia bombarda</name>
    <dbReference type="NCBI Taxonomy" id="252184"/>
    <lineage>
        <taxon>Eukaryota</taxon>
        <taxon>Fungi</taxon>
        <taxon>Dikarya</taxon>
        <taxon>Ascomycota</taxon>
        <taxon>Pezizomycotina</taxon>
        <taxon>Sordariomycetes</taxon>
        <taxon>Sordariomycetidae</taxon>
        <taxon>Sordariales</taxon>
        <taxon>Lasiosphaeriaceae</taxon>
        <taxon>Bombardia</taxon>
    </lineage>
</organism>
<dbReference type="AlphaFoldDB" id="A0AA39XK12"/>